<organism evidence="2 3">
    <name type="scientific">Nocardioides bizhenqiangii</name>
    <dbReference type="NCBI Taxonomy" id="3095076"/>
    <lineage>
        <taxon>Bacteria</taxon>
        <taxon>Bacillati</taxon>
        <taxon>Actinomycetota</taxon>
        <taxon>Actinomycetes</taxon>
        <taxon>Propionibacteriales</taxon>
        <taxon>Nocardioidaceae</taxon>
        <taxon>Nocardioides</taxon>
    </lineage>
</organism>
<sequence>MISDDVLDLDAAAVLAATEDLTREQRARDVDLLRLVLQWADLHGDDPGEGRVLGSDQLIDFGGEGTPPVRELCWAELAIARQCGLIAPARSRRLPLGDPPRSRSAGYAERHP</sequence>
<keyword evidence="3" id="KW-1185">Reference proteome</keyword>
<feature type="region of interest" description="Disordered" evidence="1">
    <location>
        <begin position="91"/>
        <end position="112"/>
    </location>
</feature>
<dbReference type="EMBL" id="CP141059">
    <property type="protein sequence ID" value="WQQ26157.1"/>
    <property type="molecule type" value="Genomic_DNA"/>
</dbReference>
<protein>
    <recommendedName>
        <fullName evidence="4">DUF222 domain-containing protein</fullName>
    </recommendedName>
</protein>
<dbReference type="Proteomes" id="UP001327225">
    <property type="component" value="Chromosome"/>
</dbReference>
<evidence type="ECO:0008006" key="4">
    <source>
        <dbReference type="Google" id="ProtNLM"/>
    </source>
</evidence>
<gene>
    <name evidence="2" type="ORF">SHK19_19615</name>
</gene>
<name>A0ABZ0ZPD9_9ACTN</name>
<evidence type="ECO:0000256" key="1">
    <source>
        <dbReference type="SAM" id="MobiDB-lite"/>
    </source>
</evidence>
<dbReference type="RefSeq" id="WP_322454720.1">
    <property type="nucleotide sequence ID" value="NZ_CP141059.1"/>
</dbReference>
<reference evidence="3" key="1">
    <citation type="submission" date="2023-12" db="EMBL/GenBank/DDBJ databases">
        <title>Novel species in genus Nocardioides.</title>
        <authorList>
            <person name="Zhou H."/>
        </authorList>
    </citation>
    <scope>NUCLEOTIDE SEQUENCE [LARGE SCALE GENOMIC DNA]</scope>
    <source>
        <strain evidence="3">HM61</strain>
    </source>
</reference>
<evidence type="ECO:0000313" key="2">
    <source>
        <dbReference type="EMBL" id="WQQ26157.1"/>
    </source>
</evidence>
<evidence type="ECO:0000313" key="3">
    <source>
        <dbReference type="Proteomes" id="UP001327225"/>
    </source>
</evidence>
<accession>A0ABZ0ZPD9</accession>
<proteinExistence type="predicted"/>